<protein>
    <submittedName>
        <fullName evidence="8">Membrane protein</fullName>
    </submittedName>
</protein>
<organism evidence="8 9">
    <name type="scientific">Virgisporangium aliadipatigenens</name>
    <dbReference type="NCBI Taxonomy" id="741659"/>
    <lineage>
        <taxon>Bacteria</taxon>
        <taxon>Bacillati</taxon>
        <taxon>Actinomycetota</taxon>
        <taxon>Actinomycetes</taxon>
        <taxon>Micromonosporales</taxon>
        <taxon>Micromonosporaceae</taxon>
        <taxon>Virgisporangium</taxon>
    </lineage>
</organism>
<feature type="transmembrane region" description="Helical" evidence="6">
    <location>
        <begin position="72"/>
        <end position="91"/>
    </location>
</feature>
<feature type="transmembrane region" description="Helical" evidence="6">
    <location>
        <begin position="12"/>
        <end position="32"/>
    </location>
</feature>
<dbReference type="GO" id="GO:0005886">
    <property type="term" value="C:plasma membrane"/>
    <property type="evidence" value="ECO:0007669"/>
    <property type="project" value="UniProtKB-SubCell"/>
</dbReference>
<keyword evidence="4 6" id="KW-1133">Transmembrane helix</keyword>
<comment type="caution">
    <text evidence="8">The sequence shown here is derived from an EMBL/GenBank/DDBJ whole genome shotgun (WGS) entry which is preliminary data.</text>
</comment>
<proteinExistence type="predicted"/>
<evidence type="ECO:0000256" key="5">
    <source>
        <dbReference type="ARBA" id="ARBA00023136"/>
    </source>
</evidence>
<evidence type="ECO:0000259" key="7">
    <source>
        <dbReference type="Pfam" id="PF12823"/>
    </source>
</evidence>
<keyword evidence="9" id="KW-1185">Reference proteome</keyword>
<keyword evidence="3 6" id="KW-0812">Transmembrane</keyword>
<gene>
    <name evidence="8" type="ORF">Val02_55970</name>
</gene>
<evidence type="ECO:0000256" key="1">
    <source>
        <dbReference type="ARBA" id="ARBA00004651"/>
    </source>
</evidence>
<accession>A0A8J3YRW8</accession>
<evidence type="ECO:0000256" key="4">
    <source>
        <dbReference type="ARBA" id="ARBA00022989"/>
    </source>
</evidence>
<evidence type="ECO:0000313" key="9">
    <source>
        <dbReference type="Proteomes" id="UP000619260"/>
    </source>
</evidence>
<dbReference type="PANTHER" id="PTHR40077">
    <property type="entry name" value="MEMBRANE PROTEIN-RELATED"/>
    <property type="match status" value="1"/>
</dbReference>
<keyword evidence="5 6" id="KW-0472">Membrane</keyword>
<evidence type="ECO:0000256" key="6">
    <source>
        <dbReference type="SAM" id="Phobius"/>
    </source>
</evidence>
<feature type="domain" description="DUF3817" evidence="7">
    <location>
        <begin position="5"/>
        <end position="92"/>
    </location>
</feature>
<dbReference type="Proteomes" id="UP000619260">
    <property type="component" value="Unassembled WGS sequence"/>
</dbReference>
<dbReference type="AlphaFoldDB" id="A0A8J3YRW8"/>
<reference evidence="8" key="1">
    <citation type="submission" date="2021-01" db="EMBL/GenBank/DDBJ databases">
        <title>Whole genome shotgun sequence of Virgisporangium aliadipatigenens NBRC 105644.</title>
        <authorList>
            <person name="Komaki H."/>
            <person name="Tamura T."/>
        </authorList>
    </citation>
    <scope>NUCLEOTIDE SEQUENCE</scope>
    <source>
        <strain evidence="8">NBRC 105644</strain>
    </source>
</reference>
<comment type="subcellular location">
    <subcellularLocation>
        <location evidence="1">Cell membrane</location>
        <topology evidence="1">Multi-pass membrane protein</topology>
    </subcellularLocation>
</comment>
<sequence length="101" mass="11397">MGSALTRFRYIAWIVGVVLIILMFVAMPMKYIGDDPTMVQLVSPVHGFLYMVYIVAAFMLAQQQRWSLKRTILLLLAGTIPVLSFVAERWATNHAREAVPA</sequence>
<dbReference type="InterPro" id="IPR023845">
    <property type="entry name" value="DUF3817_TM"/>
</dbReference>
<feature type="transmembrane region" description="Helical" evidence="6">
    <location>
        <begin position="38"/>
        <end position="60"/>
    </location>
</feature>
<keyword evidence="2" id="KW-1003">Cell membrane</keyword>
<dbReference type="PANTHER" id="PTHR40077:SF2">
    <property type="entry name" value="MEMBRANE PROTEIN"/>
    <property type="match status" value="1"/>
</dbReference>
<dbReference type="RefSeq" id="WP_203902194.1">
    <property type="nucleotide sequence ID" value="NZ_BOPF01000022.1"/>
</dbReference>
<dbReference type="Pfam" id="PF12823">
    <property type="entry name" value="DUF3817"/>
    <property type="match status" value="1"/>
</dbReference>
<evidence type="ECO:0000313" key="8">
    <source>
        <dbReference type="EMBL" id="GIJ48711.1"/>
    </source>
</evidence>
<dbReference type="EMBL" id="BOPF01000022">
    <property type="protein sequence ID" value="GIJ48711.1"/>
    <property type="molecule type" value="Genomic_DNA"/>
</dbReference>
<evidence type="ECO:0000256" key="3">
    <source>
        <dbReference type="ARBA" id="ARBA00022692"/>
    </source>
</evidence>
<evidence type="ECO:0000256" key="2">
    <source>
        <dbReference type="ARBA" id="ARBA00022475"/>
    </source>
</evidence>
<name>A0A8J3YRW8_9ACTN</name>
<dbReference type="NCBIfam" id="TIGR03954">
    <property type="entry name" value="integ_memb_HG"/>
    <property type="match status" value="1"/>
</dbReference>